<evidence type="ECO:0000313" key="1">
    <source>
        <dbReference type="EMBL" id="CAI3545132.1"/>
    </source>
</evidence>
<evidence type="ECO:0008006" key="3">
    <source>
        <dbReference type="Google" id="ProtNLM"/>
    </source>
</evidence>
<proteinExistence type="predicted"/>
<organism evidence="1 2">
    <name type="scientific">Clostridium neonatale</name>
    <dbReference type="NCBI Taxonomy" id="137838"/>
    <lineage>
        <taxon>Bacteria</taxon>
        <taxon>Bacillati</taxon>
        <taxon>Bacillota</taxon>
        <taxon>Clostridia</taxon>
        <taxon>Eubacteriales</taxon>
        <taxon>Clostridiaceae</taxon>
        <taxon>Clostridium</taxon>
    </lineage>
</organism>
<name>A0AAD1YD01_9CLOT</name>
<dbReference type="EMBL" id="CAMTCP010000060">
    <property type="protein sequence ID" value="CAI3545132.1"/>
    <property type="molecule type" value="Genomic_DNA"/>
</dbReference>
<reference evidence="1" key="1">
    <citation type="submission" date="2022-10" db="EMBL/GenBank/DDBJ databases">
        <authorList>
            <person name="Aires J."/>
            <person name="Mesa V."/>
        </authorList>
    </citation>
    <scope>NUCLEOTIDE SEQUENCE</scope>
    <source>
        <strain evidence="1">Clostridium neonatale JD116</strain>
    </source>
</reference>
<dbReference type="RefSeq" id="WP_210886172.1">
    <property type="nucleotide sequence ID" value="NZ_CAKJVF010000287.1"/>
</dbReference>
<comment type="caution">
    <text evidence="1">The sequence shown here is derived from an EMBL/GenBank/DDBJ whole genome shotgun (WGS) entry which is preliminary data.</text>
</comment>
<dbReference type="AlphaFoldDB" id="A0AAD1YD01"/>
<sequence length="67" mass="7708">MSATAFQRMRREAAFKNKIENNSVTEKDLSDMKVDELKEYAQKRNIDIGKATSQSGILEKIKMVQDK</sequence>
<accession>A0AAD1YD01</accession>
<dbReference type="Proteomes" id="UP001189143">
    <property type="component" value="Unassembled WGS sequence"/>
</dbReference>
<evidence type="ECO:0000313" key="2">
    <source>
        <dbReference type="Proteomes" id="UP001189143"/>
    </source>
</evidence>
<protein>
    <recommendedName>
        <fullName evidence="3">Rho termination factor N-terminal domain-containing protein</fullName>
    </recommendedName>
</protein>
<gene>
    <name evidence="1" type="ORF">CNEO2_1540003</name>
</gene>